<keyword evidence="2" id="KW-1185">Reference proteome</keyword>
<dbReference type="AlphaFoldDB" id="A0A482X102"/>
<name>A0A482X102_LAOST</name>
<evidence type="ECO:0000313" key="2">
    <source>
        <dbReference type="Proteomes" id="UP000291343"/>
    </source>
</evidence>
<proteinExistence type="predicted"/>
<sequence>MRRSVTQRLLMGWGGGGDQSCTRSVKTATTFKREEVSQCVRRHRTCPVCSCPTLNSVRTAFAERFLFKRTAFIPLAPH</sequence>
<dbReference type="InParanoid" id="A0A482X102"/>
<organism evidence="1 2">
    <name type="scientific">Laodelphax striatellus</name>
    <name type="common">Small brown planthopper</name>
    <name type="synonym">Delphax striatella</name>
    <dbReference type="NCBI Taxonomy" id="195883"/>
    <lineage>
        <taxon>Eukaryota</taxon>
        <taxon>Metazoa</taxon>
        <taxon>Ecdysozoa</taxon>
        <taxon>Arthropoda</taxon>
        <taxon>Hexapoda</taxon>
        <taxon>Insecta</taxon>
        <taxon>Pterygota</taxon>
        <taxon>Neoptera</taxon>
        <taxon>Paraneoptera</taxon>
        <taxon>Hemiptera</taxon>
        <taxon>Auchenorrhyncha</taxon>
        <taxon>Fulgoroidea</taxon>
        <taxon>Delphacidae</taxon>
        <taxon>Criomorphinae</taxon>
        <taxon>Laodelphax</taxon>
    </lineage>
</organism>
<gene>
    <name evidence="1" type="ORF">LSTR_LSTR001048</name>
</gene>
<evidence type="ECO:0000313" key="1">
    <source>
        <dbReference type="EMBL" id="RZF39527.1"/>
    </source>
</evidence>
<protein>
    <submittedName>
        <fullName evidence="1">Uncharacterized protein</fullName>
    </submittedName>
</protein>
<dbReference type="EMBL" id="QKKF02019844">
    <property type="protein sequence ID" value="RZF39527.1"/>
    <property type="molecule type" value="Genomic_DNA"/>
</dbReference>
<dbReference type="Proteomes" id="UP000291343">
    <property type="component" value="Unassembled WGS sequence"/>
</dbReference>
<accession>A0A482X102</accession>
<reference evidence="1 2" key="1">
    <citation type="journal article" date="2017" name="Gigascience">
        <title>Genome sequence of the small brown planthopper, Laodelphax striatellus.</title>
        <authorList>
            <person name="Zhu J."/>
            <person name="Jiang F."/>
            <person name="Wang X."/>
            <person name="Yang P."/>
            <person name="Bao Y."/>
            <person name="Zhao W."/>
            <person name="Wang W."/>
            <person name="Lu H."/>
            <person name="Wang Q."/>
            <person name="Cui N."/>
            <person name="Li J."/>
            <person name="Chen X."/>
            <person name="Luo L."/>
            <person name="Yu J."/>
            <person name="Kang L."/>
            <person name="Cui F."/>
        </authorList>
    </citation>
    <scope>NUCLEOTIDE SEQUENCE [LARGE SCALE GENOMIC DNA]</scope>
    <source>
        <strain evidence="1">Lst14</strain>
    </source>
</reference>
<comment type="caution">
    <text evidence="1">The sequence shown here is derived from an EMBL/GenBank/DDBJ whole genome shotgun (WGS) entry which is preliminary data.</text>
</comment>